<reference evidence="1 2" key="1">
    <citation type="submission" date="2018-08" db="EMBL/GenBank/DDBJ databases">
        <title>Form III RuBisCO-mediated autotrophy in Thermodesulfobium bacteria.</title>
        <authorList>
            <person name="Toshchakov S.V."/>
            <person name="Kublanov I.V."/>
            <person name="Frolov E."/>
            <person name="Bonch-Osmolovskaya E.A."/>
            <person name="Tourova T.P."/>
            <person name="Chernych N.A."/>
            <person name="Lebedinsky A.V."/>
        </authorList>
    </citation>
    <scope>NUCLEOTIDE SEQUENCE [LARGE SCALE GENOMIC DNA]</scope>
    <source>
        <strain evidence="1 2">SR</strain>
    </source>
</reference>
<sequence>MGGTVQKLLREVEREARRWAKPFQYILSRIDHELYPLATEQANTLTRENLERQLALIDYYLQKDLVVQAVLLAREWMVNWLAWRVGEPNWLKQEVRTGVLEAVLNAAASNQAVIGEKKQESEELKKKELKKRKEEIFRLFNSWSEAKEAAANLWQQLIRDLRNDVAHCAFRDSVASPKTVKENAEKLRQKLKDLLKPEDSSGSDI</sequence>
<gene>
    <name evidence="1" type="ORF">DXX99_09755</name>
</gene>
<dbReference type="OrthoDB" id="1861068at2"/>
<proteinExistence type="predicted"/>
<name>A0A3D8P343_9THEO</name>
<protein>
    <submittedName>
        <fullName evidence="1">Uncharacterized protein</fullName>
    </submittedName>
</protein>
<dbReference type="Proteomes" id="UP000256329">
    <property type="component" value="Unassembled WGS sequence"/>
</dbReference>
<evidence type="ECO:0000313" key="1">
    <source>
        <dbReference type="EMBL" id="RDV81213.1"/>
    </source>
</evidence>
<comment type="caution">
    <text evidence="1">The sequence shown here is derived from an EMBL/GenBank/DDBJ whole genome shotgun (WGS) entry which is preliminary data.</text>
</comment>
<accession>A0A3D8P343</accession>
<keyword evidence="2" id="KW-1185">Reference proteome</keyword>
<dbReference type="AlphaFoldDB" id="A0A3D8P343"/>
<organism evidence="1 2">
    <name type="scientific">Ammonifex thiophilus</name>
    <dbReference type="NCBI Taxonomy" id="444093"/>
    <lineage>
        <taxon>Bacteria</taxon>
        <taxon>Bacillati</taxon>
        <taxon>Bacillota</taxon>
        <taxon>Clostridia</taxon>
        <taxon>Thermoanaerobacterales</taxon>
        <taxon>Thermoanaerobacteraceae</taxon>
        <taxon>Ammonifex</taxon>
    </lineage>
</organism>
<evidence type="ECO:0000313" key="2">
    <source>
        <dbReference type="Proteomes" id="UP000256329"/>
    </source>
</evidence>
<dbReference type="EMBL" id="QSLN01000022">
    <property type="protein sequence ID" value="RDV81213.1"/>
    <property type="molecule type" value="Genomic_DNA"/>
</dbReference>